<evidence type="ECO:0000313" key="2">
    <source>
        <dbReference type="Proteomes" id="UP001595998"/>
    </source>
</evidence>
<keyword evidence="2" id="KW-1185">Reference proteome</keyword>
<organism evidence="1 2">
    <name type="scientific">Deinococcus navajonensis</name>
    <dbReference type="NCBI Taxonomy" id="309884"/>
    <lineage>
        <taxon>Bacteria</taxon>
        <taxon>Thermotogati</taxon>
        <taxon>Deinococcota</taxon>
        <taxon>Deinococci</taxon>
        <taxon>Deinococcales</taxon>
        <taxon>Deinococcaceae</taxon>
        <taxon>Deinococcus</taxon>
    </lineage>
</organism>
<evidence type="ECO:0000313" key="1">
    <source>
        <dbReference type="EMBL" id="MFC4426186.1"/>
    </source>
</evidence>
<dbReference type="RefSeq" id="WP_380038314.1">
    <property type="nucleotide sequence ID" value="NZ_JBHSEH010000005.1"/>
</dbReference>
<proteinExistence type="predicted"/>
<dbReference type="EMBL" id="JBHSEH010000005">
    <property type="protein sequence ID" value="MFC4426186.1"/>
    <property type="molecule type" value="Genomic_DNA"/>
</dbReference>
<sequence>MTFQPGRLLPSDPQSTQERTLYPHVRGSGAIATMTREDGTWQFRQLHGQPDDAYGSGGWNDLQTWLTK</sequence>
<reference evidence="2" key="1">
    <citation type="journal article" date="2019" name="Int. J. Syst. Evol. Microbiol.">
        <title>The Global Catalogue of Microorganisms (GCM) 10K type strain sequencing project: providing services to taxonomists for standard genome sequencing and annotation.</title>
        <authorList>
            <consortium name="The Broad Institute Genomics Platform"/>
            <consortium name="The Broad Institute Genome Sequencing Center for Infectious Disease"/>
            <person name="Wu L."/>
            <person name="Ma J."/>
        </authorList>
    </citation>
    <scope>NUCLEOTIDE SEQUENCE [LARGE SCALE GENOMIC DNA]</scope>
    <source>
        <strain evidence="2">CCUG 56029</strain>
    </source>
</reference>
<comment type="caution">
    <text evidence="1">The sequence shown here is derived from an EMBL/GenBank/DDBJ whole genome shotgun (WGS) entry which is preliminary data.</text>
</comment>
<name>A0ABV8XMX1_9DEIO</name>
<gene>
    <name evidence="1" type="ORF">ACFOZ9_08160</name>
</gene>
<protein>
    <submittedName>
        <fullName evidence="1">Uncharacterized protein</fullName>
    </submittedName>
</protein>
<dbReference type="Proteomes" id="UP001595998">
    <property type="component" value="Unassembled WGS sequence"/>
</dbReference>
<accession>A0ABV8XMX1</accession>